<sequence>MAGERLSERLDPREGAVLCLLALADEMPCTCAPDPALLGPLPFPPEVKSRILHFLLITTTCNRHFIDLLCVETAVYAVHAKELYREVTLDDDSIEAIWEGCDFGDDGELPDESVLEHLFDEDRTPLCRIPISHHPAVRKLLLVRHCLSLHLRTGDASDWQSGAVPKHLILMQKLGICIPLFCGVDNLIIGEDYMEHISDTLKADDSMSLGTPLGLIVELIPQNIPTVCIYWPDGAHDELGEELSSLLLSETLVCQEVTIHNAKPDQLPPILGPKVVLDLAPEVYHEGVGDEDEIGSNQEDTCMRWLSKIVKEVLQEEGDSLAPLDVTFTNLHTLKSSAPNSIVRYNTRMALGGDAWLDNLSSAISKVTVGADPESVQMEHVEIFYPATFGPRYCHYCASFVPQGDVELWT</sequence>
<keyword evidence="2" id="KW-1185">Reference proteome</keyword>
<dbReference type="AlphaFoldDB" id="A0A5D3AYM0"/>
<evidence type="ECO:0000313" key="2">
    <source>
        <dbReference type="Proteomes" id="UP000322245"/>
    </source>
</evidence>
<organism evidence="1 2">
    <name type="scientific">Cryptococcus floricola</name>
    <dbReference type="NCBI Taxonomy" id="2591691"/>
    <lineage>
        <taxon>Eukaryota</taxon>
        <taxon>Fungi</taxon>
        <taxon>Dikarya</taxon>
        <taxon>Basidiomycota</taxon>
        <taxon>Agaricomycotina</taxon>
        <taxon>Tremellomycetes</taxon>
        <taxon>Tremellales</taxon>
        <taxon>Cryptococcaceae</taxon>
        <taxon>Cryptococcus</taxon>
    </lineage>
</organism>
<reference evidence="1 2" key="1">
    <citation type="submission" date="2017-05" db="EMBL/GenBank/DDBJ databases">
        <title>The Genome Sequence of Tsuchiyaea wingfieldii DSM 27421.</title>
        <authorList>
            <person name="Cuomo C."/>
            <person name="Passer A."/>
            <person name="Billmyre B."/>
            <person name="Heitman J."/>
        </authorList>
    </citation>
    <scope>NUCLEOTIDE SEQUENCE [LARGE SCALE GENOMIC DNA]</scope>
    <source>
        <strain evidence="1 2">DSM 27421</strain>
    </source>
</reference>
<evidence type="ECO:0000313" key="1">
    <source>
        <dbReference type="EMBL" id="TYJ55183.1"/>
    </source>
</evidence>
<comment type="caution">
    <text evidence="1">The sequence shown here is derived from an EMBL/GenBank/DDBJ whole genome shotgun (WGS) entry which is preliminary data.</text>
</comment>
<gene>
    <name evidence="1" type="ORF">B9479_004117</name>
</gene>
<name>A0A5D3AYM0_9TREE</name>
<accession>A0A5D3AYM0</accession>
<proteinExistence type="predicted"/>
<dbReference type="EMBL" id="NIDF01000044">
    <property type="protein sequence ID" value="TYJ55183.1"/>
    <property type="molecule type" value="Genomic_DNA"/>
</dbReference>
<dbReference type="Proteomes" id="UP000322245">
    <property type="component" value="Unassembled WGS sequence"/>
</dbReference>
<protein>
    <submittedName>
        <fullName evidence="1">Uncharacterized protein</fullName>
    </submittedName>
</protein>